<reference evidence="3" key="1">
    <citation type="submission" date="2023-03" db="EMBL/GenBank/DDBJ databases">
        <title>Lomoglobus Profundus gen. nov., sp. nov., a novel member of the phylum Verrucomicrobia, isolated from deep-marine sediment of South China Sea.</title>
        <authorList>
            <person name="Ahmad T."/>
            <person name="Ishaq S.E."/>
            <person name="Wang F."/>
        </authorList>
    </citation>
    <scope>NUCLEOTIDE SEQUENCE</scope>
    <source>
        <strain evidence="3">LMO-M01</strain>
    </source>
</reference>
<protein>
    <submittedName>
        <fullName evidence="3">Cupin domain-containing protein</fullName>
    </submittedName>
</protein>
<evidence type="ECO:0000313" key="4">
    <source>
        <dbReference type="Proteomes" id="UP001218638"/>
    </source>
</evidence>
<dbReference type="InterPro" id="IPR051610">
    <property type="entry name" value="GPI/OXD"/>
</dbReference>
<organism evidence="3 4">
    <name type="scientific">Synoicihabitans lomoniglobus</name>
    <dbReference type="NCBI Taxonomy" id="2909285"/>
    <lineage>
        <taxon>Bacteria</taxon>
        <taxon>Pseudomonadati</taxon>
        <taxon>Verrucomicrobiota</taxon>
        <taxon>Opitutia</taxon>
        <taxon>Opitutales</taxon>
        <taxon>Opitutaceae</taxon>
        <taxon>Synoicihabitans</taxon>
    </lineage>
</organism>
<dbReference type="KEGG" id="slom:PXH66_07205"/>
<dbReference type="PANTHER" id="PTHR35848">
    <property type="entry name" value="OXALATE-BINDING PROTEIN"/>
    <property type="match status" value="1"/>
</dbReference>
<dbReference type="Proteomes" id="UP001218638">
    <property type="component" value="Chromosome"/>
</dbReference>
<name>A0AAF0CRH8_9BACT</name>
<dbReference type="InterPro" id="IPR013096">
    <property type="entry name" value="Cupin_2"/>
</dbReference>
<keyword evidence="1" id="KW-0479">Metal-binding</keyword>
<dbReference type="InterPro" id="IPR011051">
    <property type="entry name" value="RmlC_Cupin_sf"/>
</dbReference>
<evidence type="ECO:0000259" key="2">
    <source>
        <dbReference type="Pfam" id="PF07883"/>
    </source>
</evidence>
<dbReference type="SUPFAM" id="SSF51182">
    <property type="entry name" value="RmlC-like cupins"/>
    <property type="match status" value="1"/>
</dbReference>
<keyword evidence="4" id="KW-1185">Reference proteome</keyword>
<dbReference type="RefSeq" id="WP_330932297.1">
    <property type="nucleotide sequence ID" value="NZ_CP119075.1"/>
</dbReference>
<dbReference type="Pfam" id="PF07883">
    <property type="entry name" value="Cupin_2"/>
    <property type="match status" value="2"/>
</dbReference>
<feature type="domain" description="Cupin type-2" evidence="2">
    <location>
        <begin position="42"/>
        <end position="108"/>
    </location>
</feature>
<sequence>MVKSGVWKWTELAVEKTATGARRAIFEGEGADVSNMMVHATTLNPGEAPHPPHTHTDLEELIIVKEGLLKVTIAGETKVVGPGSVAVALVGDEHGCSNAGDVPVTYYVLRYKSRWQQDSRGGREPRLTSRIIDEKDVAFAANPRGGWRGFFNGSTSTLRLFELHESTLMGGVQNHPVHTHNAEEMVIMLDGHVDLEMNGIRYEGKPGDVYFIAANDPHTLFTHGDKPSRYFAFQWQ</sequence>
<proteinExistence type="predicted"/>
<evidence type="ECO:0000256" key="1">
    <source>
        <dbReference type="ARBA" id="ARBA00022723"/>
    </source>
</evidence>
<feature type="domain" description="Cupin type-2" evidence="2">
    <location>
        <begin position="167"/>
        <end position="231"/>
    </location>
</feature>
<gene>
    <name evidence="3" type="ORF">PXH66_07205</name>
</gene>
<dbReference type="Gene3D" id="2.60.120.10">
    <property type="entry name" value="Jelly Rolls"/>
    <property type="match status" value="2"/>
</dbReference>
<dbReference type="EMBL" id="CP119075">
    <property type="protein sequence ID" value="WED66636.1"/>
    <property type="molecule type" value="Genomic_DNA"/>
</dbReference>
<dbReference type="GO" id="GO:0046872">
    <property type="term" value="F:metal ion binding"/>
    <property type="evidence" value="ECO:0007669"/>
    <property type="project" value="UniProtKB-KW"/>
</dbReference>
<accession>A0AAF0CRH8</accession>
<dbReference type="AlphaFoldDB" id="A0AAF0CRH8"/>
<dbReference type="PANTHER" id="PTHR35848:SF6">
    <property type="entry name" value="CUPIN TYPE-2 DOMAIN-CONTAINING PROTEIN"/>
    <property type="match status" value="1"/>
</dbReference>
<dbReference type="InterPro" id="IPR014710">
    <property type="entry name" value="RmlC-like_jellyroll"/>
</dbReference>
<evidence type="ECO:0000313" key="3">
    <source>
        <dbReference type="EMBL" id="WED66636.1"/>
    </source>
</evidence>